<dbReference type="AlphaFoldDB" id="X1BPF4"/>
<reference evidence="1" key="1">
    <citation type="journal article" date="2014" name="Front. Microbiol.">
        <title>High frequency of phylogenetically diverse reductive dehalogenase-homologous genes in deep subseafloor sedimentary metagenomes.</title>
        <authorList>
            <person name="Kawai M."/>
            <person name="Futagami T."/>
            <person name="Toyoda A."/>
            <person name="Takaki Y."/>
            <person name="Nishi S."/>
            <person name="Hori S."/>
            <person name="Arai W."/>
            <person name="Tsubouchi T."/>
            <person name="Morono Y."/>
            <person name="Uchiyama I."/>
            <person name="Ito T."/>
            <person name="Fujiyama A."/>
            <person name="Inagaki F."/>
            <person name="Takami H."/>
        </authorList>
    </citation>
    <scope>NUCLEOTIDE SEQUENCE</scope>
    <source>
        <strain evidence="1">Expedition CK06-06</strain>
    </source>
</reference>
<organism evidence="1">
    <name type="scientific">marine sediment metagenome</name>
    <dbReference type="NCBI Taxonomy" id="412755"/>
    <lineage>
        <taxon>unclassified sequences</taxon>
        <taxon>metagenomes</taxon>
        <taxon>ecological metagenomes</taxon>
    </lineage>
</organism>
<name>X1BPF4_9ZZZZ</name>
<accession>X1BPF4</accession>
<comment type="caution">
    <text evidence="1">The sequence shown here is derived from an EMBL/GenBank/DDBJ whole genome shotgun (WGS) entry which is preliminary data.</text>
</comment>
<protein>
    <recommendedName>
        <fullName evidence="2">Capsule synthesis protein CapA domain-containing protein</fullName>
    </recommendedName>
</protein>
<sequence length="118" mass="13174">YVYATHGWGGARTIGAKVKKAQDLMLVANADIYLLAHDHTANINRGNILEPPRSRVSFDGKCYMTVGRRLFINTGGFITYGGYVQRKGLTPQDCGTPRIRIEMKNTREGRHLDLHASL</sequence>
<gene>
    <name evidence="1" type="ORF">S01H4_24105</name>
</gene>
<dbReference type="EMBL" id="BART01011283">
    <property type="protein sequence ID" value="GAG83057.1"/>
    <property type="molecule type" value="Genomic_DNA"/>
</dbReference>
<feature type="non-terminal residue" evidence="1">
    <location>
        <position position="1"/>
    </location>
</feature>
<proteinExistence type="predicted"/>
<evidence type="ECO:0000313" key="1">
    <source>
        <dbReference type="EMBL" id="GAG83057.1"/>
    </source>
</evidence>
<evidence type="ECO:0008006" key="2">
    <source>
        <dbReference type="Google" id="ProtNLM"/>
    </source>
</evidence>